<keyword evidence="3" id="KW-0812">Transmembrane</keyword>
<dbReference type="GO" id="GO:0009055">
    <property type="term" value="F:electron transfer activity"/>
    <property type="evidence" value="ECO:0007669"/>
    <property type="project" value="InterPro"/>
</dbReference>
<dbReference type="Gene3D" id="2.60.40.420">
    <property type="entry name" value="Cupredoxins - blue copper proteins"/>
    <property type="match status" value="1"/>
</dbReference>
<keyword evidence="1" id="KW-1015">Disulfide bond</keyword>
<dbReference type="Pfam" id="PF02298">
    <property type="entry name" value="Cu_bind_like"/>
    <property type="match status" value="1"/>
</dbReference>
<dbReference type="PANTHER" id="PTHR33021">
    <property type="entry name" value="BLUE COPPER PROTEIN"/>
    <property type="match status" value="1"/>
</dbReference>
<dbReference type="FunFam" id="2.60.40.420:FF:000034">
    <property type="entry name" value="Cupredoxin superfamily protein"/>
    <property type="match status" value="1"/>
</dbReference>
<accession>A0A8X8XBQ6</accession>
<protein>
    <recommendedName>
        <fullName evidence="5">Phytocyanin domain-containing protein</fullName>
    </recommendedName>
</protein>
<dbReference type="PROSITE" id="PS51257">
    <property type="entry name" value="PROKAR_LIPOPROTEIN"/>
    <property type="match status" value="1"/>
</dbReference>
<evidence type="ECO:0000256" key="4">
    <source>
        <dbReference type="SAM" id="SignalP"/>
    </source>
</evidence>
<dbReference type="InterPro" id="IPR008972">
    <property type="entry name" value="Cupredoxin"/>
</dbReference>
<dbReference type="EMBL" id="PNBA02000010">
    <property type="protein sequence ID" value="KAG6411585.1"/>
    <property type="molecule type" value="Genomic_DNA"/>
</dbReference>
<evidence type="ECO:0000259" key="5">
    <source>
        <dbReference type="PROSITE" id="PS51485"/>
    </source>
</evidence>
<keyword evidence="3" id="KW-1133">Transmembrane helix</keyword>
<dbReference type="GO" id="GO:0005886">
    <property type="term" value="C:plasma membrane"/>
    <property type="evidence" value="ECO:0007669"/>
    <property type="project" value="TreeGrafter"/>
</dbReference>
<dbReference type="Proteomes" id="UP000298416">
    <property type="component" value="Unassembled WGS sequence"/>
</dbReference>
<sequence length="159" mass="17179">MANTKSLVLFGWLAAAAVLSGCTADTYTVGDDLGWTRPPLGEVAYQTWARVKDFDVGDTITFSWSGTHNVAQVTKDGYDNCNATSNLLIGQVQTVSPYNFLINSTDPYYFICTVPDHCANGQKVTVQVRSWNAAAPSAAFSSAFFAIAASTFIFASLFY</sequence>
<dbReference type="AlphaFoldDB" id="A0A8X8XBQ6"/>
<feature type="signal peptide" evidence="4">
    <location>
        <begin position="1"/>
        <end position="24"/>
    </location>
</feature>
<dbReference type="OrthoDB" id="2015260at2759"/>
<feature type="transmembrane region" description="Helical" evidence="3">
    <location>
        <begin position="138"/>
        <end position="158"/>
    </location>
</feature>
<keyword evidence="4" id="KW-0732">Signal</keyword>
<gene>
    <name evidence="6" type="ORF">SASPL_129668</name>
</gene>
<name>A0A8X8XBQ6_SALSN</name>
<keyword evidence="2" id="KW-0325">Glycoprotein</keyword>
<keyword evidence="7" id="KW-1185">Reference proteome</keyword>
<evidence type="ECO:0000256" key="3">
    <source>
        <dbReference type="SAM" id="Phobius"/>
    </source>
</evidence>
<proteinExistence type="predicted"/>
<feature type="chain" id="PRO_5036466918" description="Phytocyanin domain-containing protein" evidence="4">
    <location>
        <begin position="25"/>
        <end position="159"/>
    </location>
</feature>
<reference evidence="6" key="1">
    <citation type="submission" date="2018-01" db="EMBL/GenBank/DDBJ databases">
        <authorList>
            <person name="Mao J.F."/>
        </authorList>
    </citation>
    <scope>NUCLEOTIDE SEQUENCE</scope>
    <source>
        <strain evidence="6">Huo1</strain>
        <tissue evidence="6">Leaf</tissue>
    </source>
</reference>
<dbReference type="InterPro" id="IPR003245">
    <property type="entry name" value="Phytocyanin_dom"/>
</dbReference>
<evidence type="ECO:0000313" key="6">
    <source>
        <dbReference type="EMBL" id="KAG6411585.1"/>
    </source>
</evidence>
<evidence type="ECO:0000256" key="2">
    <source>
        <dbReference type="ARBA" id="ARBA00023180"/>
    </source>
</evidence>
<dbReference type="PROSITE" id="PS51485">
    <property type="entry name" value="PHYTOCYANIN"/>
    <property type="match status" value="1"/>
</dbReference>
<dbReference type="InterPro" id="IPR039391">
    <property type="entry name" value="Phytocyanin-like"/>
</dbReference>
<dbReference type="SUPFAM" id="SSF49503">
    <property type="entry name" value="Cupredoxins"/>
    <property type="match status" value="1"/>
</dbReference>
<feature type="domain" description="Phytocyanin" evidence="5">
    <location>
        <begin position="25"/>
        <end position="130"/>
    </location>
</feature>
<evidence type="ECO:0000256" key="1">
    <source>
        <dbReference type="ARBA" id="ARBA00023157"/>
    </source>
</evidence>
<comment type="caution">
    <text evidence="6">The sequence shown here is derived from an EMBL/GenBank/DDBJ whole genome shotgun (WGS) entry which is preliminary data.</text>
</comment>
<dbReference type="PANTHER" id="PTHR33021:SF522">
    <property type="entry name" value="PHYTOCYANIN DOMAIN-CONTAINING PROTEIN"/>
    <property type="match status" value="1"/>
</dbReference>
<evidence type="ECO:0000313" key="7">
    <source>
        <dbReference type="Proteomes" id="UP000298416"/>
    </source>
</evidence>
<keyword evidence="3" id="KW-0472">Membrane</keyword>
<organism evidence="6">
    <name type="scientific">Salvia splendens</name>
    <name type="common">Scarlet sage</name>
    <dbReference type="NCBI Taxonomy" id="180675"/>
    <lineage>
        <taxon>Eukaryota</taxon>
        <taxon>Viridiplantae</taxon>
        <taxon>Streptophyta</taxon>
        <taxon>Embryophyta</taxon>
        <taxon>Tracheophyta</taxon>
        <taxon>Spermatophyta</taxon>
        <taxon>Magnoliopsida</taxon>
        <taxon>eudicotyledons</taxon>
        <taxon>Gunneridae</taxon>
        <taxon>Pentapetalae</taxon>
        <taxon>asterids</taxon>
        <taxon>lamiids</taxon>
        <taxon>Lamiales</taxon>
        <taxon>Lamiaceae</taxon>
        <taxon>Nepetoideae</taxon>
        <taxon>Mentheae</taxon>
        <taxon>Salviinae</taxon>
        <taxon>Salvia</taxon>
        <taxon>Salvia subgen. Calosphace</taxon>
        <taxon>core Calosphace</taxon>
    </lineage>
</organism>
<reference evidence="6" key="2">
    <citation type="submission" date="2020-08" db="EMBL/GenBank/DDBJ databases">
        <title>Plant Genome Project.</title>
        <authorList>
            <person name="Zhang R.-G."/>
        </authorList>
    </citation>
    <scope>NUCLEOTIDE SEQUENCE</scope>
    <source>
        <strain evidence="6">Huo1</strain>
        <tissue evidence="6">Leaf</tissue>
    </source>
</reference>